<feature type="transmembrane region" description="Helical" evidence="1">
    <location>
        <begin position="92"/>
        <end position="114"/>
    </location>
</feature>
<protein>
    <submittedName>
        <fullName evidence="3">DUF423 domain-containing protein</fullName>
    </submittedName>
</protein>
<evidence type="ECO:0000256" key="1">
    <source>
        <dbReference type="SAM" id="Phobius"/>
    </source>
</evidence>
<evidence type="ECO:0000256" key="2">
    <source>
        <dbReference type="SAM" id="SignalP"/>
    </source>
</evidence>
<feature type="transmembrane region" description="Helical" evidence="1">
    <location>
        <begin position="33"/>
        <end position="52"/>
    </location>
</feature>
<dbReference type="RefSeq" id="WP_220303841.1">
    <property type="nucleotide sequence ID" value="NZ_CP080590.1"/>
</dbReference>
<name>A0ABX8W8S5_9HYPH</name>
<sequence>MTLLSRMLLLLAGVLGAAGVAAAAAASHGESRNLSAIATIFLAHAPVLLVLALHGRSRLLGAAAVALAAGTLVFGSDLALRQWMGHALFPAAAPLGGVTMMLGWLLIVVAGVAAKGGAST</sequence>
<keyword evidence="1" id="KW-1133">Transmembrane helix</keyword>
<feature type="transmembrane region" description="Helical" evidence="1">
    <location>
        <begin position="59"/>
        <end position="80"/>
    </location>
</feature>
<proteinExistence type="predicted"/>
<dbReference type="Pfam" id="PF04241">
    <property type="entry name" value="DUF423"/>
    <property type="match status" value="1"/>
</dbReference>
<gene>
    <name evidence="3" type="ORF">K1X15_12000</name>
</gene>
<keyword evidence="1" id="KW-0812">Transmembrane</keyword>
<dbReference type="EMBL" id="CP080590">
    <property type="protein sequence ID" value="QYO75370.1"/>
    <property type="molecule type" value="Genomic_DNA"/>
</dbReference>
<keyword evidence="4" id="KW-1185">Reference proteome</keyword>
<dbReference type="Proteomes" id="UP000825799">
    <property type="component" value="Chromosome"/>
</dbReference>
<dbReference type="InterPro" id="IPR006696">
    <property type="entry name" value="DUF423"/>
</dbReference>
<keyword evidence="2" id="KW-0732">Signal</keyword>
<reference evidence="3 4" key="1">
    <citation type="submission" date="2021-08" db="EMBL/GenBank/DDBJ databases">
        <title>Devosia salina sp. nov., isolated from the South China Sea sediment.</title>
        <authorList>
            <person name="Zhou Z."/>
        </authorList>
    </citation>
    <scope>NUCLEOTIDE SEQUENCE [LARGE SCALE GENOMIC DNA]</scope>
    <source>
        <strain evidence="3 4">SCS-3</strain>
    </source>
</reference>
<evidence type="ECO:0000313" key="4">
    <source>
        <dbReference type="Proteomes" id="UP000825799"/>
    </source>
</evidence>
<keyword evidence="1" id="KW-0472">Membrane</keyword>
<feature type="chain" id="PRO_5045581078" evidence="2">
    <location>
        <begin position="24"/>
        <end position="120"/>
    </location>
</feature>
<feature type="signal peptide" evidence="2">
    <location>
        <begin position="1"/>
        <end position="23"/>
    </location>
</feature>
<evidence type="ECO:0000313" key="3">
    <source>
        <dbReference type="EMBL" id="QYO75370.1"/>
    </source>
</evidence>
<accession>A0ABX8W8S5</accession>
<organism evidence="3 4">
    <name type="scientific">Devosia salina</name>
    <dbReference type="NCBI Taxonomy" id="2860336"/>
    <lineage>
        <taxon>Bacteria</taxon>
        <taxon>Pseudomonadati</taxon>
        <taxon>Pseudomonadota</taxon>
        <taxon>Alphaproteobacteria</taxon>
        <taxon>Hyphomicrobiales</taxon>
        <taxon>Devosiaceae</taxon>
        <taxon>Devosia</taxon>
    </lineage>
</organism>